<evidence type="ECO:0000313" key="4">
    <source>
        <dbReference type="EMBL" id="SFF08041.1"/>
    </source>
</evidence>
<dbReference type="EMBL" id="FONY01000015">
    <property type="protein sequence ID" value="SFF08041.1"/>
    <property type="molecule type" value="Genomic_DNA"/>
</dbReference>
<keyword evidence="3" id="KW-1133">Transmembrane helix</keyword>
<dbReference type="Proteomes" id="UP000199513">
    <property type="component" value="Unassembled WGS sequence"/>
</dbReference>
<keyword evidence="3" id="KW-0812">Transmembrane</keyword>
<gene>
    <name evidence="4" type="ORF">SAMN04488541_101525</name>
</gene>
<keyword evidence="1" id="KW-0175">Coiled coil</keyword>
<evidence type="ECO:0000256" key="3">
    <source>
        <dbReference type="SAM" id="Phobius"/>
    </source>
</evidence>
<evidence type="ECO:0000256" key="2">
    <source>
        <dbReference type="SAM" id="MobiDB-lite"/>
    </source>
</evidence>
<reference evidence="4 5" key="1">
    <citation type="submission" date="2016-10" db="EMBL/GenBank/DDBJ databases">
        <authorList>
            <person name="de Groot N.N."/>
        </authorList>
    </citation>
    <scope>NUCLEOTIDE SEQUENCE [LARGE SCALE GENOMIC DNA]</scope>
    <source>
        <strain>GEY</strain>
        <strain evidence="5">DSM 9560</strain>
    </source>
</reference>
<evidence type="ECO:0000313" key="5">
    <source>
        <dbReference type="Proteomes" id="UP000199513"/>
    </source>
</evidence>
<feature type="compositionally biased region" description="Basic and acidic residues" evidence="2">
    <location>
        <begin position="252"/>
        <end position="274"/>
    </location>
</feature>
<keyword evidence="5" id="KW-1185">Reference proteome</keyword>
<feature type="coiled-coil region" evidence="1">
    <location>
        <begin position="301"/>
        <end position="332"/>
    </location>
</feature>
<keyword evidence="3" id="KW-0472">Membrane</keyword>
<proteinExistence type="predicted"/>
<feature type="transmembrane region" description="Helical" evidence="3">
    <location>
        <begin position="74"/>
        <end position="93"/>
    </location>
</feature>
<name>A0A1I2FUC8_9BACT</name>
<feature type="transmembrane region" description="Helical" evidence="3">
    <location>
        <begin position="12"/>
        <end position="34"/>
    </location>
</feature>
<feature type="transmembrane region" description="Helical" evidence="3">
    <location>
        <begin position="46"/>
        <end position="68"/>
    </location>
</feature>
<feature type="transmembrane region" description="Helical" evidence="3">
    <location>
        <begin position="105"/>
        <end position="122"/>
    </location>
</feature>
<protein>
    <submittedName>
        <fullName evidence="4">Uncharacterized protein</fullName>
    </submittedName>
</protein>
<accession>A0A1I2FUC8</accession>
<feature type="coiled-coil region" evidence="1">
    <location>
        <begin position="128"/>
        <end position="186"/>
    </location>
</feature>
<organism evidence="4 5">
    <name type="scientific">Thermoflexibacter ruber</name>
    <dbReference type="NCBI Taxonomy" id="1003"/>
    <lineage>
        <taxon>Bacteria</taxon>
        <taxon>Pseudomonadati</taxon>
        <taxon>Bacteroidota</taxon>
        <taxon>Cytophagia</taxon>
        <taxon>Cytophagales</taxon>
        <taxon>Thermoflexibacteraceae</taxon>
        <taxon>Thermoflexibacter</taxon>
    </lineage>
</organism>
<evidence type="ECO:0000256" key="1">
    <source>
        <dbReference type="SAM" id="Coils"/>
    </source>
</evidence>
<dbReference type="AlphaFoldDB" id="A0A1I2FUC8"/>
<feature type="region of interest" description="Disordered" evidence="2">
    <location>
        <begin position="237"/>
        <end position="274"/>
    </location>
</feature>
<dbReference type="RefSeq" id="WP_091544517.1">
    <property type="nucleotide sequence ID" value="NZ_FONY01000015.1"/>
</dbReference>
<sequence length="429" mass="50100">MNEVFVKLKRNFGLTLILAIGLGVEFTNFQSMFFRFMLSYRPDWGAINHVPAMFLSAFLLLCIVIFGIRKQVVLSWFLALLTCVVSFTVYSRMELSWEWEKMDELNFVVLILSAMLPMLVAYSTHQIAHDEEEDMSELMADLERRKRRQMQNEMIRQKELQYAQERKRLKASLAQALREEERMKMRDLQSYQNGFANPYQDDEDFEPVYQKAKYSSTQEDLAEKFVTSKQYNSVNFTPIRDKSSKNTSYKPVENKEKSNHTKERYAEEKNTESKLKTTPKIMQAKPQYEEAESRVVKNEVITRNENLSKRFREEIEKEQRQEQEKQEVAREVVFNFAKNENVAKHIPLSKMSEDSNPRKVAGGYKITCVHCGKEVVKKSKTAKYCSTSCRVAHNKESGIEDDGKGHAFYLVKDDFENSGVIEWANAESV</sequence>